<keyword evidence="6 8" id="KW-0472">Membrane</keyword>
<feature type="transmembrane region" description="Helical" evidence="8">
    <location>
        <begin position="102"/>
        <end position="125"/>
    </location>
</feature>
<comment type="subcellular location">
    <subcellularLocation>
        <location evidence="1">Membrane</location>
        <topology evidence="1">Multi-pass membrane protein</topology>
    </subcellularLocation>
</comment>
<evidence type="ECO:0000256" key="1">
    <source>
        <dbReference type="ARBA" id="ARBA00004141"/>
    </source>
</evidence>
<evidence type="ECO:0000259" key="9">
    <source>
        <dbReference type="Pfam" id="PF01578"/>
    </source>
</evidence>
<feature type="region of interest" description="Disordered" evidence="7">
    <location>
        <begin position="1"/>
        <end position="23"/>
    </location>
</feature>
<feature type="transmembrane region" description="Helical" evidence="8">
    <location>
        <begin position="64"/>
        <end position="90"/>
    </location>
</feature>
<dbReference type="InterPro" id="IPR045062">
    <property type="entry name" value="Cyt_c_biogenesis_CcsA/CcmC"/>
</dbReference>
<keyword evidence="3 8" id="KW-0812">Transmembrane</keyword>
<protein>
    <submittedName>
        <fullName evidence="10">Unannotated protein</fullName>
    </submittedName>
</protein>
<feature type="transmembrane region" description="Helical" evidence="8">
    <location>
        <begin position="32"/>
        <end position="52"/>
    </location>
</feature>
<name>A0A6J7CZ05_9ZZZZ</name>
<keyword evidence="5 8" id="KW-1133">Transmembrane helix</keyword>
<sequence>MPTPKSPTPETSTPASAAPAGGASTGTAFTRAIGLATIIGMGALAVFGLFISPADVRQSDSVRILYIHVGTVWVAYVAFAVTALSSAAYLWKRTTSLTWDRFAGASAEIGVLFMALTLLAGSLWGRLSWGKFWVWDARVTSTAFMFITYIGYLAVRGLGGSHQQRARRSAVVALLAVLEIPLVHFSVKLWRGLHQDSSVADRTHVTLHGLMLFSLFVALVAFSLLYVWLLMHRQRVLAMQDALDDKGLDYALQQRRSEGDA</sequence>
<feature type="compositionally biased region" description="Low complexity" evidence="7">
    <location>
        <begin position="8"/>
        <end position="23"/>
    </location>
</feature>
<evidence type="ECO:0000256" key="5">
    <source>
        <dbReference type="ARBA" id="ARBA00022989"/>
    </source>
</evidence>
<evidence type="ECO:0000256" key="8">
    <source>
        <dbReference type="SAM" id="Phobius"/>
    </source>
</evidence>
<feature type="transmembrane region" description="Helical" evidence="8">
    <location>
        <begin position="137"/>
        <end position="158"/>
    </location>
</feature>
<evidence type="ECO:0000256" key="7">
    <source>
        <dbReference type="SAM" id="MobiDB-lite"/>
    </source>
</evidence>
<dbReference type="PANTHER" id="PTHR30071">
    <property type="entry name" value="HEME EXPORTER PROTEIN C"/>
    <property type="match status" value="1"/>
</dbReference>
<feature type="transmembrane region" description="Helical" evidence="8">
    <location>
        <begin position="170"/>
        <end position="190"/>
    </location>
</feature>
<evidence type="ECO:0000256" key="4">
    <source>
        <dbReference type="ARBA" id="ARBA00022748"/>
    </source>
</evidence>
<evidence type="ECO:0000256" key="6">
    <source>
        <dbReference type="ARBA" id="ARBA00023136"/>
    </source>
</evidence>
<reference evidence="10" key="1">
    <citation type="submission" date="2020-05" db="EMBL/GenBank/DDBJ databases">
        <authorList>
            <person name="Chiriac C."/>
            <person name="Salcher M."/>
            <person name="Ghai R."/>
            <person name="Kavagutti S V."/>
        </authorList>
    </citation>
    <scope>NUCLEOTIDE SEQUENCE</scope>
</reference>
<dbReference type="InterPro" id="IPR003557">
    <property type="entry name" value="Cyt_c_biogenesis_CcmC"/>
</dbReference>
<comment type="similarity">
    <text evidence="2">Belongs to the CcmC/CycZ/HelC family.</text>
</comment>
<dbReference type="GO" id="GO:0005886">
    <property type="term" value="C:plasma membrane"/>
    <property type="evidence" value="ECO:0007669"/>
    <property type="project" value="TreeGrafter"/>
</dbReference>
<organism evidence="10">
    <name type="scientific">freshwater metagenome</name>
    <dbReference type="NCBI Taxonomy" id="449393"/>
    <lineage>
        <taxon>unclassified sequences</taxon>
        <taxon>metagenomes</taxon>
        <taxon>ecological metagenomes</taxon>
    </lineage>
</organism>
<accession>A0A6J7CZ05</accession>
<dbReference type="GO" id="GO:0020037">
    <property type="term" value="F:heme binding"/>
    <property type="evidence" value="ECO:0007669"/>
    <property type="project" value="InterPro"/>
</dbReference>
<proteinExistence type="inferred from homology"/>
<evidence type="ECO:0000256" key="2">
    <source>
        <dbReference type="ARBA" id="ARBA00005840"/>
    </source>
</evidence>
<evidence type="ECO:0000313" key="10">
    <source>
        <dbReference type="EMBL" id="CAB4860193.1"/>
    </source>
</evidence>
<dbReference type="Pfam" id="PF01578">
    <property type="entry name" value="Cytochrom_C_asm"/>
    <property type="match status" value="1"/>
</dbReference>
<dbReference type="GO" id="GO:0017004">
    <property type="term" value="P:cytochrome complex assembly"/>
    <property type="evidence" value="ECO:0007669"/>
    <property type="project" value="UniProtKB-KW"/>
</dbReference>
<keyword evidence="4" id="KW-0201">Cytochrome c-type biogenesis</keyword>
<feature type="transmembrane region" description="Helical" evidence="8">
    <location>
        <begin position="210"/>
        <end position="231"/>
    </location>
</feature>
<dbReference type="PANTHER" id="PTHR30071:SF1">
    <property type="entry name" value="CYTOCHROME B_B6 PROTEIN-RELATED"/>
    <property type="match status" value="1"/>
</dbReference>
<gene>
    <name evidence="10" type="ORF">UFOPK3376_00214</name>
</gene>
<dbReference type="AlphaFoldDB" id="A0A6J7CZ05"/>
<feature type="domain" description="Cytochrome c assembly protein" evidence="9">
    <location>
        <begin position="35"/>
        <end position="194"/>
    </location>
</feature>
<dbReference type="GO" id="GO:0015232">
    <property type="term" value="F:heme transmembrane transporter activity"/>
    <property type="evidence" value="ECO:0007669"/>
    <property type="project" value="InterPro"/>
</dbReference>
<dbReference type="PRINTS" id="PR01386">
    <property type="entry name" value="CCMCBIOGNSIS"/>
</dbReference>
<dbReference type="EMBL" id="CAFBLP010000003">
    <property type="protein sequence ID" value="CAB4860193.1"/>
    <property type="molecule type" value="Genomic_DNA"/>
</dbReference>
<dbReference type="InterPro" id="IPR002541">
    <property type="entry name" value="Cyt_c_assembly"/>
</dbReference>
<evidence type="ECO:0000256" key="3">
    <source>
        <dbReference type="ARBA" id="ARBA00022692"/>
    </source>
</evidence>